<gene>
    <name evidence="2" type="ORF">NTJ_06938</name>
</gene>
<organism evidence="2 3">
    <name type="scientific">Nesidiocoris tenuis</name>
    <dbReference type="NCBI Taxonomy" id="355587"/>
    <lineage>
        <taxon>Eukaryota</taxon>
        <taxon>Metazoa</taxon>
        <taxon>Ecdysozoa</taxon>
        <taxon>Arthropoda</taxon>
        <taxon>Hexapoda</taxon>
        <taxon>Insecta</taxon>
        <taxon>Pterygota</taxon>
        <taxon>Neoptera</taxon>
        <taxon>Paraneoptera</taxon>
        <taxon>Hemiptera</taxon>
        <taxon>Heteroptera</taxon>
        <taxon>Panheteroptera</taxon>
        <taxon>Cimicomorpha</taxon>
        <taxon>Miridae</taxon>
        <taxon>Dicyphina</taxon>
        <taxon>Nesidiocoris</taxon>
    </lineage>
</organism>
<reference evidence="2 3" key="1">
    <citation type="submission" date="2023-09" db="EMBL/GenBank/DDBJ databases">
        <title>Nesidiocoris tenuis whole genome shotgun sequence.</title>
        <authorList>
            <person name="Shibata T."/>
            <person name="Shimoda M."/>
            <person name="Kobayashi T."/>
            <person name="Uehara T."/>
        </authorList>
    </citation>
    <scope>NUCLEOTIDE SEQUENCE [LARGE SCALE GENOMIC DNA]</scope>
    <source>
        <strain evidence="2 3">Japan</strain>
    </source>
</reference>
<evidence type="ECO:0000256" key="1">
    <source>
        <dbReference type="SAM" id="Phobius"/>
    </source>
</evidence>
<dbReference type="Proteomes" id="UP001307889">
    <property type="component" value="Chromosome 5"/>
</dbReference>
<name>A0ABN7ARP5_9HEMI</name>
<protein>
    <submittedName>
        <fullName evidence="2">Uncharacterized protein</fullName>
    </submittedName>
</protein>
<evidence type="ECO:0000313" key="3">
    <source>
        <dbReference type="Proteomes" id="UP001307889"/>
    </source>
</evidence>
<proteinExistence type="predicted"/>
<keyword evidence="3" id="KW-1185">Reference proteome</keyword>
<keyword evidence="1" id="KW-0812">Transmembrane</keyword>
<keyword evidence="1" id="KW-0472">Membrane</keyword>
<sequence>MTVVVDPRALQCRPKLLIIGFLGLQITTAAAAADKSPKTKAGITGPVVFLVSPCFLILLIVSYSILLLRIKISAFPQGEEVLTQLCIGKSMVFSAYLPKFNLMFAGTD</sequence>
<feature type="transmembrane region" description="Helical" evidence="1">
    <location>
        <begin position="47"/>
        <end position="68"/>
    </location>
</feature>
<keyword evidence="1" id="KW-1133">Transmembrane helix</keyword>
<accession>A0ABN7ARP5</accession>
<dbReference type="EMBL" id="AP028913">
    <property type="protein sequence ID" value="BES94129.1"/>
    <property type="molecule type" value="Genomic_DNA"/>
</dbReference>
<evidence type="ECO:0000313" key="2">
    <source>
        <dbReference type="EMBL" id="BES94129.1"/>
    </source>
</evidence>